<comment type="caution">
    <text evidence="3">The sequence shown here is derived from an EMBL/GenBank/DDBJ whole genome shotgun (WGS) entry which is preliminary data.</text>
</comment>
<feature type="transmembrane region" description="Helical" evidence="1">
    <location>
        <begin position="195"/>
        <end position="216"/>
    </location>
</feature>
<keyword evidence="3" id="KW-0808">Transferase</keyword>
<keyword evidence="3" id="KW-0328">Glycosyltransferase</keyword>
<evidence type="ECO:0000313" key="3">
    <source>
        <dbReference type="EMBL" id="MBB3059747.1"/>
    </source>
</evidence>
<dbReference type="AlphaFoldDB" id="A0A7W4W8N5"/>
<dbReference type="EMBL" id="JACHWZ010000002">
    <property type="protein sequence ID" value="MBB3059747.1"/>
    <property type="molecule type" value="Genomic_DNA"/>
</dbReference>
<dbReference type="SMART" id="SM00776">
    <property type="entry name" value="NPCBM"/>
    <property type="match status" value="1"/>
</dbReference>
<keyword evidence="4" id="KW-1185">Reference proteome</keyword>
<feature type="transmembrane region" description="Helical" evidence="1">
    <location>
        <begin position="236"/>
        <end position="253"/>
    </location>
</feature>
<feature type="transmembrane region" description="Helical" evidence="1">
    <location>
        <begin position="9"/>
        <end position="27"/>
    </location>
</feature>
<feature type="transmembrane region" description="Helical" evidence="1">
    <location>
        <begin position="345"/>
        <end position="363"/>
    </location>
</feature>
<evidence type="ECO:0000313" key="4">
    <source>
        <dbReference type="Proteomes" id="UP000535937"/>
    </source>
</evidence>
<evidence type="ECO:0000259" key="2">
    <source>
        <dbReference type="SMART" id="SM00776"/>
    </source>
</evidence>
<feature type="transmembrane region" description="Helical" evidence="1">
    <location>
        <begin position="158"/>
        <end position="183"/>
    </location>
</feature>
<feature type="transmembrane region" description="Helical" evidence="1">
    <location>
        <begin position="370"/>
        <end position="391"/>
    </location>
</feature>
<protein>
    <submittedName>
        <fullName evidence="3">Gpi18-like mannosyltransferase</fullName>
    </submittedName>
</protein>
<feature type="domain" description="Glycosyl hydrolase family 98 putative carbohydrate-binding module" evidence="2">
    <location>
        <begin position="429"/>
        <end position="565"/>
    </location>
</feature>
<dbReference type="InterPro" id="IPR008979">
    <property type="entry name" value="Galactose-bd-like_sf"/>
</dbReference>
<keyword evidence="1" id="KW-0812">Transmembrane</keyword>
<sequence>MEYSPLSRGWALPLGSLFFICALYWNGHGSDLGYWTSWMQQMAQGYEHAQANYPPLLLHWFWLLEKIFDFAGFEYPPVSPVQLKFFVLLPVLATQLWLCHRVERSLCERNVQPLKSPVFWAVVASPALLLDGPVWGQVDLLPFLPMWLSLVYAFRARFFIAGAAFALALLWKFQAIVILPVLAGLFMRRWRLQTWYYAPQALAGLLLVGLIGFLPFIWVGRFAEMFHAAYLGNTDIFPFATFNAANLWYLLVGNITDMHQPLLADGGWLTPHKLGLVLFALVSVVCMLRAWLATERFGQVVGLAMVMVLGFFTLAPSMHERYLFLLVPLAALGCARGEIRTGWLLLANLAIACNILLVLPLEGDAIWRQLSWLVVVLTLFALATLGLGLRLPTSVKISHGGAIAAAVVGGFMTVQVYQLHSLNRVEFDRLGRVYLSDIKESYFHQDWGRLSRDASVNNDPLNIYGRSFDKGLGVHAFSKVAYRIPEGANFFHSYYGLARAGESGSVRFSVLLDGRTVWSSGAVGWQPPKQVLLPLRGAREIALQVDGLGSITSDHANWAEAGLWQTAPGGRILSRR</sequence>
<dbReference type="Gene3D" id="2.60.120.1060">
    <property type="entry name" value="NPCBM/NEW2 domain"/>
    <property type="match status" value="1"/>
</dbReference>
<reference evidence="3 4" key="1">
    <citation type="submission" date="2020-08" db="EMBL/GenBank/DDBJ databases">
        <title>Genomic Encyclopedia of Type Strains, Phase III (KMG-III): the genomes of soil and plant-associated and newly described type strains.</title>
        <authorList>
            <person name="Whitman W."/>
        </authorList>
    </citation>
    <scope>NUCLEOTIDE SEQUENCE [LARGE SCALE GENOMIC DNA]</scope>
    <source>
        <strain evidence="3 4">CECT 8799</strain>
    </source>
</reference>
<dbReference type="InterPro" id="IPR013222">
    <property type="entry name" value="Glyco_hyd_98_carb-bd"/>
</dbReference>
<feature type="transmembrane region" description="Helical" evidence="1">
    <location>
        <begin position="397"/>
        <end position="417"/>
    </location>
</feature>
<dbReference type="RefSeq" id="WP_183456453.1">
    <property type="nucleotide sequence ID" value="NZ_JACHWZ010000002.1"/>
</dbReference>
<proteinExistence type="predicted"/>
<dbReference type="Pfam" id="PF08305">
    <property type="entry name" value="NPCBM"/>
    <property type="match status" value="1"/>
</dbReference>
<accession>A0A7W4W8N5</accession>
<dbReference type="InterPro" id="IPR038637">
    <property type="entry name" value="NPCBM_sf"/>
</dbReference>
<keyword evidence="1" id="KW-0472">Membrane</keyword>
<dbReference type="Proteomes" id="UP000535937">
    <property type="component" value="Unassembled WGS sequence"/>
</dbReference>
<dbReference type="GO" id="GO:0016757">
    <property type="term" value="F:glycosyltransferase activity"/>
    <property type="evidence" value="ECO:0007669"/>
    <property type="project" value="UniProtKB-KW"/>
</dbReference>
<name>A0A7W4W8N5_9GAMM</name>
<feature type="transmembrane region" description="Helical" evidence="1">
    <location>
        <begin position="297"/>
        <end position="315"/>
    </location>
</feature>
<dbReference type="SUPFAM" id="SSF49785">
    <property type="entry name" value="Galactose-binding domain-like"/>
    <property type="match status" value="1"/>
</dbReference>
<feature type="transmembrane region" description="Helical" evidence="1">
    <location>
        <begin position="274"/>
        <end position="291"/>
    </location>
</feature>
<evidence type="ECO:0000256" key="1">
    <source>
        <dbReference type="SAM" id="Phobius"/>
    </source>
</evidence>
<organism evidence="3 4">
    <name type="scientific">Microbulbifer rhizosphaerae</name>
    <dbReference type="NCBI Taxonomy" id="1562603"/>
    <lineage>
        <taxon>Bacteria</taxon>
        <taxon>Pseudomonadati</taxon>
        <taxon>Pseudomonadota</taxon>
        <taxon>Gammaproteobacteria</taxon>
        <taxon>Cellvibrionales</taxon>
        <taxon>Microbulbiferaceae</taxon>
        <taxon>Microbulbifer</taxon>
    </lineage>
</organism>
<keyword evidence="1" id="KW-1133">Transmembrane helix</keyword>
<gene>
    <name evidence="3" type="ORF">FHS09_000555</name>
</gene>